<dbReference type="InterPro" id="IPR032171">
    <property type="entry name" value="COR-A"/>
</dbReference>
<evidence type="ECO:0000256" key="9">
    <source>
        <dbReference type="ARBA" id="ARBA00022840"/>
    </source>
</evidence>
<dbReference type="Gene3D" id="1.10.510.10">
    <property type="entry name" value="Transferase(Phosphotransferase) domain 1"/>
    <property type="match status" value="1"/>
</dbReference>
<evidence type="ECO:0000313" key="18">
    <source>
        <dbReference type="RefSeq" id="XP_065659174.1"/>
    </source>
</evidence>
<evidence type="ECO:0000256" key="7">
    <source>
        <dbReference type="ARBA" id="ARBA00022741"/>
    </source>
</evidence>
<accession>A0ABM4CBX1</accession>
<dbReference type="Pfam" id="PF12796">
    <property type="entry name" value="Ank_2"/>
    <property type="match status" value="1"/>
</dbReference>
<evidence type="ECO:0000256" key="3">
    <source>
        <dbReference type="ARBA" id="ARBA00022527"/>
    </source>
</evidence>
<keyword evidence="9 13" id="KW-0067">ATP-binding</keyword>
<dbReference type="PROSITE" id="PS51450">
    <property type="entry name" value="LRR"/>
    <property type="match status" value="1"/>
</dbReference>
<comment type="cofactor">
    <cofactor evidence="1">
        <name>Mg(2+)</name>
        <dbReference type="ChEBI" id="CHEBI:18420"/>
    </cofactor>
</comment>
<evidence type="ECO:0000256" key="1">
    <source>
        <dbReference type="ARBA" id="ARBA00001946"/>
    </source>
</evidence>
<dbReference type="InterPro" id="IPR027417">
    <property type="entry name" value="P-loop_NTPase"/>
</dbReference>
<feature type="domain" description="Protein kinase" evidence="15">
    <location>
        <begin position="1778"/>
        <end position="2051"/>
    </location>
</feature>
<protein>
    <recommendedName>
        <fullName evidence="2">non-specific serine/threonine protein kinase</fullName>
        <ecNumber evidence="2">2.7.11.1</ecNumber>
    </recommendedName>
</protein>
<evidence type="ECO:0000256" key="5">
    <source>
        <dbReference type="ARBA" id="ARBA00022679"/>
    </source>
</evidence>
<keyword evidence="12" id="KW-0040">ANK repeat</keyword>
<dbReference type="RefSeq" id="XP_065659174.1">
    <property type="nucleotide sequence ID" value="XM_065803102.1"/>
</dbReference>
<dbReference type="Pfam" id="PF00069">
    <property type="entry name" value="Pkinase"/>
    <property type="match status" value="1"/>
</dbReference>
<dbReference type="SMART" id="SM00369">
    <property type="entry name" value="LRR_TYP"/>
    <property type="match status" value="4"/>
</dbReference>
<dbReference type="SUPFAM" id="SSF48403">
    <property type="entry name" value="Ankyrin repeat"/>
    <property type="match status" value="1"/>
</dbReference>
<keyword evidence="5" id="KW-0808">Transferase</keyword>
<feature type="coiled-coil region" evidence="14">
    <location>
        <begin position="1574"/>
        <end position="1601"/>
    </location>
</feature>
<sequence>MAGFLKKIWKKNDVKDEETSKSTVNIKSVSIYPSGYTTLHNAVYSKKPNDVKRVLDLGADVNAMADGGYTPLHLAAYIDACSCIEVLLDYNADKKLYNQNKQTPYETAICNNCVNSAQLLLSHDILTCLKQKRYDEFLEYLKTVDSKSVTHDCFDKCLKLAVEADNAAVVGLIMLRKPRNAKDCLIDALKKTVYSKSTLVLLLCYAVENHFNDVIKVIFENKDLELNKNQLVKCDIQISAKRLHHLKSFISKDKEFAYPVCIGCNSMVKNYKGVKYILWDIFCDKENLKADWKGLLLRFLHEDWFKSLTSYKDVILSYNEIKSIPTDILSYLKSVEKLNLSSNKLQEVPLELFRLPKLYSLILSSNQLKYLPDVKEWSPSLRTLVLEKNLLEGFPSHVEELKLKHLYLADNKLKNVPESICNLKCLETLNISRNVGINLLPTNMGKLSKLIDLRLEGLEIKDLPSQYKTTKDILNHLKGKLRHSKPYYKMKLMIIGLPQQGKTTLLKRLKDDTNYNLDQATHGIDIEEITIQKSLSSKEFIFRVWDFAGQEEYFATHQCFLSSSSLYILVWDVSKKNEYAQLLQPWFENLVARVKFFYIIVVGTKLDLLKRDDVDNACNQIKTEVKTFIKTIPAVRNLKYSDKYFFSRLKICFVSLNTKFHSYSKDIAKLKTEIYDLARNMTYDGGKDGEKIMGKMFPQSYTKLEEKINEIKNQKERKCEVPIISREEFVSTGKSLKCDNDAFQDDDFELATEFLMNTGAILHFNGANECLRGIIFINPSWVCKLMSEFITVDAVHTFVKNGILEQNKIPLILKEELGHQNPNLMKICINLLSRFQIACKIDDHRVLIPPKLPSSVPKHALSINRSSLLTRFYFFSCIPDGFWARFTTRFLSMTKEMLSPKPNNEMKPTVSIITNNLPKDELNAVMSYCEDENPPKINETNSSNILYVITSPKTNSTLNQNHLSQQLSRNIEPSINGPSVFNNVDNLVHCLPLKSFPNNSETSYDSKNSNSSSSSSSAVSAESFFNSDVKALYKNSNSCNNSMNKELNSDCSKEISNNSHNECLPLISSTNVAVVKNKFNSEFLINNEDYKINTDQQSNESEKHQTYTEKIDFEQCCNKDDVSNHHDNGDFNDDFNNYITNGVHSGFDNGISNDFINGSSNDLNNVYTKNNLINNCVDNNGINSGFNNDLNNNIKNFVTNAINYNINNGALKDFDNGTNNNVNNDLNNGNNDWNNINGVNYGINNGIDYDFDNCIYNIVNEIINKVLATVDNYFTKVCETNIFEQHHSNVMNVPEELQSCTISYLETNKNEVIVCNGVVKKETNLVVAANENQNETKNINFTDSNNSDSSNESKNIHLSSSSSSIVSAKFFFNSNIKAVAPYKCSSSCNNCIDKELNSDCSKKVQNNSHDECLTFISSTNVAVVKNKFSLEFPINNEKYKINNDQQSNESEKHQTYTEKIDFEQCCNKDNISNHRNNGDFNDDFNNSIMSECNCSDSNCSDDEISKQTNYNINSDFKFVSISSGAYVNAHVDDIVSKNDGVENTVKNDYMQIITEMDDVASFDVSMQTVSSLDYKNYICTNEEKKEENDELEFQLINELSNNDEDYEEHFNDYGELAYLLDSGCLSCWNQGVIFDHPQLSFSVQQLPISCKADRKTIEICVTKSSLGYRVLSYVVDHIRTLLNEWFEGLLMPHKEPHVVSSLACPVCMSLGINPPHLFNITNAFQKIYENLEDNTCAVFCEQKHVPKTINITEFCPDLTFQDLPKTMKFNPNDIQCEQNKKSQLGKGNFGKVYIGLCKNKFRAAIKFYDFKINNSDELLSSLNRFYEIRQEIVMLSKLRHHPYIVQFLGFLLKPELCAVMEYASHGALSSVIYDKSKTKVISRIVKFRICQQIASALAFMHKKYVIHRDIKSDNILLFSLNHNAKINIKLSDFGTANFMSPSGLKIFCGTQAYAAPEVIFYKSIPDEYTSSVDIYSFGMVIYELIAHQKPFNDVLSINDEVKNGYRPKFYKVADAFYGLNNLTKLMITMWNQESNKRPNANNVLDTLSPPFQLVFGYKMLASSENPRNLCYVTSCKELWITCDDKEEQSIIVINMESFKTVKKIEINATLFGLESFNMSSITPIGDKNVCVVLKSVNDVILIYTAENYSVIHYYKINNLYVCSISANKESVCLGFDDGRCSKVTLKSFLNGKMLKKSQIFGSSKKKIPVTTSVLLFETFIWSSGYSFKYCNLKKYEDKKKVKCDTEREVKEISFSFDEKLFFVYYKCSPEIHIYSVETKELLHSFSCQDDIFMFLPKATDNDIRVTCVCSVDDMLWVGTGSGHILIYELHNIDYIYKTKLLQILHPYEIELRKLLLVVMTQPRQDGVKYVIVSIGNKLNNSAFGKNSFFEFNGYIPKDQTAIDQKLYTHLDNEGEDGKVIIVWHVLQSHQYKNLVLP</sequence>
<gene>
    <name evidence="18" type="primary">LOC101239195</name>
</gene>
<dbReference type="Pfam" id="PF08477">
    <property type="entry name" value="Roc"/>
    <property type="match status" value="1"/>
</dbReference>
<dbReference type="PROSITE" id="PS50088">
    <property type="entry name" value="ANK_REPEAT"/>
    <property type="match status" value="2"/>
</dbReference>
<dbReference type="EC" id="2.7.11.1" evidence="2"/>
<dbReference type="InterPro" id="IPR002110">
    <property type="entry name" value="Ankyrin_rpt"/>
</dbReference>
<keyword evidence="7 13" id="KW-0547">Nucleotide-binding</keyword>
<dbReference type="InterPro" id="IPR011009">
    <property type="entry name" value="Kinase-like_dom_sf"/>
</dbReference>
<dbReference type="PRINTS" id="PR00449">
    <property type="entry name" value="RASTRNSFRMNG"/>
</dbReference>
<reference evidence="18" key="1">
    <citation type="submission" date="2025-08" db="UniProtKB">
        <authorList>
            <consortium name="RefSeq"/>
        </authorList>
    </citation>
    <scope>IDENTIFICATION</scope>
</reference>
<dbReference type="InterPro" id="IPR056602">
    <property type="entry name" value="Beta-prop_LRRK2"/>
</dbReference>
<evidence type="ECO:0000259" key="16">
    <source>
        <dbReference type="PROSITE" id="PS51424"/>
    </source>
</evidence>
<dbReference type="GeneID" id="101239195"/>
<dbReference type="InterPro" id="IPR003591">
    <property type="entry name" value="Leu-rich_rpt_typical-subtyp"/>
</dbReference>
<evidence type="ECO:0000259" key="15">
    <source>
        <dbReference type="PROSITE" id="PS50011"/>
    </source>
</evidence>
<evidence type="ECO:0000256" key="6">
    <source>
        <dbReference type="ARBA" id="ARBA00022737"/>
    </source>
</evidence>
<dbReference type="PANTHER" id="PTHR45756">
    <property type="entry name" value="PALMITOYLTRANSFERASE"/>
    <property type="match status" value="1"/>
</dbReference>
<dbReference type="Pfam" id="PF13855">
    <property type="entry name" value="LRR_8"/>
    <property type="match status" value="2"/>
</dbReference>
<dbReference type="SUPFAM" id="SSF56112">
    <property type="entry name" value="Protein kinase-like (PK-like)"/>
    <property type="match status" value="1"/>
</dbReference>
<evidence type="ECO:0000256" key="12">
    <source>
        <dbReference type="PROSITE-ProRule" id="PRU00023"/>
    </source>
</evidence>
<evidence type="ECO:0000256" key="4">
    <source>
        <dbReference type="ARBA" id="ARBA00022614"/>
    </source>
</evidence>
<dbReference type="SMART" id="SM00220">
    <property type="entry name" value="S_TKc"/>
    <property type="match status" value="1"/>
</dbReference>
<dbReference type="InterPro" id="IPR036770">
    <property type="entry name" value="Ankyrin_rpt-contain_sf"/>
</dbReference>
<dbReference type="InterPro" id="IPR020859">
    <property type="entry name" value="ROC"/>
</dbReference>
<dbReference type="InterPro" id="IPR032675">
    <property type="entry name" value="LRR_dom_sf"/>
</dbReference>
<evidence type="ECO:0000256" key="2">
    <source>
        <dbReference type="ARBA" id="ARBA00012513"/>
    </source>
</evidence>
<proteinExistence type="predicted"/>
<evidence type="ECO:0000256" key="11">
    <source>
        <dbReference type="ARBA" id="ARBA00048679"/>
    </source>
</evidence>
<keyword evidence="8 18" id="KW-0418">Kinase</keyword>
<evidence type="ECO:0000256" key="8">
    <source>
        <dbReference type="ARBA" id="ARBA00022777"/>
    </source>
</evidence>
<dbReference type="InterPro" id="IPR053215">
    <property type="entry name" value="TKL_Ser/Thr_kinase"/>
</dbReference>
<keyword evidence="3" id="KW-0723">Serine/threonine-protein kinase</keyword>
<dbReference type="InterPro" id="IPR001611">
    <property type="entry name" value="Leu-rich_rpt"/>
</dbReference>
<dbReference type="PROSITE" id="PS51424">
    <property type="entry name" value="ROC"/>
    <property type="match status" value="1"/>
</dbReference>
<keyword evidence="14" id="KW-0175">Coiled coil</keyword>
<dbReference type="Gene3D" id="3.80.10.10">
    <property type="entry name" value="Ribonuclease Inhibitor"/>
    <property type="match status" value="1"/>
</dbReference>
<evidence type="ECO:0000256" key="10">
    <source>
        <dbReference type="ARBA" id="ARBA00047899"/>
    </source>
</evidence>
<name>A0ABM4CBX1_HYDVU</name>
<dbReference type="SUPFAM" id="SSF52058">
    <property type="entry name" value="L domain-like"/>
    <property type="match status" value="1"/>
</dbReference>
<keyword evidence="6" id="KW-0677">Repeat</keyword>
<dbReference type="PANTHER" id="PTHR45756:SF1">
    <property type="entry name" value="PROTEIN KINASE DOMAIN CONTAINING PROTEIN"/>
    <property type="match status" value="1"/>
</dbReference>
<dbReference type="SUPFAM" id="SSF50969">
    <property type="entry name" value="YVTN repeat-like/Quinoprotein amine dehydrogenase"/>
    <property type="match status" value="1"/>
</dbReference>
<feature type="repeat" description="ANK" evidence="12">
    <location>
        <begin position="34"/>
        <end position="66"/>
    </location>
</feature>
<evidence type="ECO:0000256" key="13">
    <source>
        <dbReference type="PROSITE-ProRule" id="PRU10141"/>
    </source>
</evidence>
<dbReference type="PROSITE" id="PS00108">
    <property type="entry name" value="PROTEIN_KINASE_ST"/>
    <property type="match status" value="1"/>
</dbReference>
<dbReference type="Pfam" id="PF16095">
    <property type="entry name" value="COR-A"/>
    <property type="match status" value="1"/>
</dbReference>
<dbReference type="InterPro" id="IPR011044">
    <property type="entry name" value="Quino_amine_DH_bsu"/>
</dbReference>
<dbReference type="PROSITE" id="PS50011">
    <property type="entry name" value="PROTEIN_KINASE_DOM"/>
    <property type="match status" value="1"/>
</dbReference>
<comment type="catalytic activity">
    <reaction evidence="10">
        <text>L-threonyl-[protein] + ATP = O-phospho-L-threonyl-[protein] + ADP + H(+)</text>
        <dbReference type="Rhea" id="RHEA:46608"/>
        <dbReference type="Rhea" id="RHEA-COMP:11060"/>
        <dbReference type="Rhea" id="RHEA-COMP:11605"/>
        <dbReference type="ChEBI" id="CHEBI:15378"/>
        <dbReference type="ChEBI" id="CHEBI:30013"/>
        <dbReference type="ChEBI" id="CHEBI:30616"/>
        <dbReference type="ChEBI" id="CHEBI:61977"/>
        <dbReference type="ChEBI" id="CHEBI:456216"/>
        <dbReference type="EC" id="2.7.11.1"/>
    </reaction>
</comment>
<keyword evidence="17" id="KW-1185">Reference proteome</keyword>
<dbReference type="PROSITE" id="PS00107">
    <property type="entry name" value="PROTEIN_KINASE_ATP"/>
    <property type="match status" value="1"/>
</dbReference>
<dbReference type="Gene3D" id="3.30.70.1390">
    <property type="entry name" value="ROC domain from the Parkinson's disease-associated leucine-rich repeat kinase 2"/>
    <property type="match status" value="1"/>
</dbReference>
<keyword evidence="4" id="KW-0433">Leucine-rich repeat</keyword>
<dbReference type="Proteomes" id="UP001652625">
    <property type="component" value="Chromosome 08"/>
</dbReference>
<dbReference type="SMART" id="SM00175">
    <property type="entry name" value="RAB"/>
    <property type="match status" value="1"/>
</dbReference>
<dbReference type="InterPro" id="IPR000719">
    <property type="entry name" value="Prot_kinase_dom"/>
</dbReference>
<comment type="catalytic activity">
    <reaction evidence="11">
        <text>L-seryl-[protein] + ATP = O-phospho-L-seryl-[protein] + ADP + H(+)</text>
        <dbReference type="Rhea" id="RHEA:17989"/>
        <dbReference type="Rhea" id="RHEA-COMP:9863"/>
        <dbReference type="Rhea" id="RHEA-COMP:11604"/>
        <dbReference type="ChEBI" id="CHEBI:15378"/>
        <dbReference type="ChEBI" id="CHEBI:29999"/>
        <dbReference type="ChEBI" id="CHEBI:30616"/>
        <dbReference type="ChEBI" id="CHEBI:83421"/>
        <dbReference type="ChEBI" id="CHEBI:456216"/>
        <dbReference type="EC" id="2.7.11.1"/>
    </reaction>
</comment>
<dbReference type="InterPro" id="IPR008271">
    <property type="entry name" value="Ser/Thr_kinase_AS"/>
</dbReference>
<dbReference type="Gene3D" id="1.25.40.20">
    <property type="entry name" value="Ankyrin repeat-containing domain"/>
    <property type="match status" value="1"/>
</dbReference>
<dbReference type="PROSITE" id="PS50297">
    <property type="entry name" value="ANK_REP_REGION"/>
    <property type="match status" value="2"/>
</dbReference>
<feature type="repeat" description="ANK" evidence="12">
    <location>
        <begin position="67"/>
        <end position="99"/>
    </location>
</feature>
<dbReference type="SMART" id="SM00248">
    <property type="entry name" value="ANK"/>
    <property type="match status" value="4"/>
</dbReference>
<evidence type="ECO:0000313" key="17">
    <source>
        <dbReference type="Proteomes" id="UP001652625"/>
    </source>
</evidence>
<dbReference type="GO" id="GO:0016301">
    <property type="term" value="F:kinase activity"/>
    <property type="evidence" value="ECO:0007669"/>
    <property type="project" value="UniProtKB-KW"/>
</dbReference>
<dbReference type="PROSITE" id="PS51419">
    <property type="entry name" value="RAB"/>
    <property type="match status" value="1"/>
</dbReference>
<evidence type="ECO:0000256" key="14">
    <source>
        <dbReference type="SAM" id="Coils"/>
    </source>
</evidence>
<dbReference type="Pfam" id="PF23748">
    <property type="entry name" value="Beta-prop_LRRK2"/>
    <property type="match status" value="1"/>
</dbReference>
<dbReference type="SUPFAM" id="SSF52540">
    <property type="entry name" value="P-loop containing nucleoside triphosphate hydrolases"/>
    <property type="match status" value="1"/>
</dbReference>
<feature type="domain" description="Roc" evidence="16">
    <location>
        <begin position="483"/>
        <end position="681"/>
    </location>
</feature>
<organism evidence="17 18">
    <name type="scientific">Hydra vulgaris</name>
    <name type="common">Hydra</name>
    <name type="synonym">Hydra attenuata</name>
    <dbReference type="NCBI Taxonomy" id="6087"/>
    <lineage>
        <taxon>Eukaryota</taxon>
        <taxon>Metazoa</taxon>
        <taxon>Cnidaria</taxon>
        <taxon>Hydrozoa</taxon>
        <taxon>Hydroidolina</taxon>
        <taxon>Anthoathecata</taxon>
        <taxon>Aplanulata</taxon>
        <taxon>Hydridae</taxon>
        <taxon>Hydra</taxon>
    </lineage>
</organism>
<dbReference type="Gene3D" id="3.40.50.300">
    <property type="entry name" value="P-loop containing nucleotide triphosphate hydrolases"/>
    <property type="match status" value="1"/>
</dbReference>
<feature type="binding site" evidence="13">
    <location>
        <position position="1806"/>
    </location>
    <ligand>
        <name>ATP</name>
        <dbReference type="ChEBI" id="CHEBI:30616"/>
    </ligand>
</feature>
<dbReference type="InterPro" id="IPR017441">
    <property type="entry name" value="Protein_kinase_ATP_BS"/>
</dbReference>